<reference evidence="4" key="2">
    <citation type="submission" date="2013-07" db="EMBL/GenBank/DDBJ databases">
        <authorList>
            <consortium name="The Broad Institute Genome Sequencing Platform"/>
            <person name="Cuomo C."/>
            <person name="Litvintseva A."/>
            <person name="Chen Y."/>
            <person name="Heitman J."/>
            <person name="Sun S."/>
            <person name="Springer D."/>
            <person name="Dromer F."/>
            <person name="Young S.K."/>
            <person name="Zeng Q."/>
            <person name="Gargeya S."/>
            <person name="Fitzgerald M."/>
            <person name="Abouelleil A."/>
            <person name="Alvarado L."/>
            <person name="Berlin A.M."/>
            <person name="Chapman S.B."/>
            <person name="Dewar J."/>
            <person name="Goldberg J."/>
            <person name="Griggs A."/>
            <person name="Gujja S."/>
            <person name="Hansen M."/>
            <person name="Howarth C."/>
            <person name="Imamovic A."/>
            <person name="Larimer J."/>
            <person name="McCowan C."/>
            <person name="Murphy C."/>
            <person name="Pearson M."/>
            <person name="Priest M."/>
            <person name="Roberts A."/>
            <person name="Saif S."/>
            <person name="Shea T."/>
            <person name="Sykes S."/>
            <person name="Wortman J."/>
            <person name="Nusbaum C."/>
            <person name="Birren B."/>
        </authorList>
    </citation>
    <scope>NUCLEOTIDE SEQUENCE</scope>
    <source>
        <strain evidence="4">CBS 10118</strain>
    </source>
</reference>
<dbReference type="RefSeq" id="XP_019050684.1">
    <property type="nucleotide sequence ID" value="XM_019187806.1"/>
</dbReference>
<evidence type="ECO:0000256" key="1">
    <source>
        <dbReference type="SAM" id="MobiDB-lite"/>
    </source>
</evidence>
<evidence type="ECO:0000313" key="5">
    <source>
        <dbReference type="Proteomes" id="UP000092730"/>
    </source>
</evidence>
<feature type="region of interest" description="Disordered" evidence="1">
    <location>
        <begin position="474"/>
        <end position="508"/>
    </location>
</feature>
<dbReference type="STRING" id="1296100.A0A1B9GEZ7"/>
<name>A0A1B9GEZ7_9TREE</name>
<feature type="compositionally biased region" description="Basic and acidic residues" evidence="1">
    <location>
        <begin position="474"/>
        <end position="493"/>
    </location>
</feature>
<reference evidence="4" key="4">
    <citation type="submission" date="2024-02" db="EMBL/GenBank/DDBJ databases">
        <title>Comparative genomics of Cryptococcus and Kwoniella reveals pathogenesis evolution and contrasting modes of karyotype evolution via chromosome fusion or intercentromeric recombination.</title>
        <authorList>
            <person name="Coelho M.A."/>
            <person name="David-Palma M."/>
            <person name="Shea T."/>
            <person name="Bowers K."/>
            <person name="McGinley-Smith S."/>
            <person name="Mohammad A.W."/>
            <person name="Gnirke A."/>
            <person name="Yurkov A.M."/>
            <person name="Nowrousian M."/>
            <person name="Sun S."/>
            <person name="Cuomo C.A."/>
            <person name="Heitman J."/>
        </authorList>
    </citation>
    <scope>NUCLEOTIDE SEQUENCE</scope>
    <source>
        <strain evidence="4">CBS 10118</strain>
    </source>
</reference>
<feature type="domain" description="Aminoglycoside phosphotransferase" evidence="2">
    <location>
        <begin position="84"/>
        <end position="306"/>
    </location>
</feature>
<dbReference type="Proteomes" id="UP000092730">
    <property type="component" value="Chromosome 1"/>
</dbReference>
<dbReference type="EMBL" id="KI894018">
    <property type="protein sequence ID" value="OCF29614.1"/>
    <property type="molecule type" value="Genomic_DNA"/>
</dbReference>
<dbReference type="VEuPathDB" id="FungiDB:I302_01123"/>
<sequence length="508" mass="57940">MRLERPLKLSRLNVILIRLRTIQSTLIEQAEFLRPYHTCSIDIPQNPETVLNSGMKGNMNLHVPITFHDGVKWLLRVRQSCPLPPDDYKSALIDSEVATLQWMKRKGCQYTPDAWMIGEMVETGQKNSLHYFFCEYLPGKSADIPSFGKDSITTPGPRTRQFIEEFATSQIALSNIPIPNALIGCLISSTNKDDHTATVGPFLTDGSLHHVDPPYFPGPFVANRERYLAQINIALSHIAEGLLCLAHPLDGYLWHLQLRELVDASPELARRSENGYVKHSDEKGDHLLVDEEGRIVSIVDWESAYVTTKEEAFSSPSFMYEDGTPNPDTRLTPAEEVLAECYENLGRQDLADIVRNGKIYKSLDGIGSFYRGDRSQLDVLEAFDTVDDVLPPSFQPPLKIGSEWRLYLIERYKDDISLRHIIERVGWKEEDRVQRGTDVQRMKDAERIAYWSMSFEERVGERKRLRETWKALKDEKKKKRAEERMEKKSERGGIEGSGIIGEIGRSSS</sequence>
<gene>
    <name evidence="3" type="ORF">I302_01123</name>
    <name evidence="4" type="ORF">I302_102432</name>
</gene>
<organism evidence="3">
    <name type="scientific">Kwoniella bestiolae CBS 10118</name>
    <dbReference type="NCBI Taxonomy" id="1296100"/>
    <lineage>
        <taxon>Eukaryota</taxon>
        <taxon>Fungi</taxon>
        <taxon>Dikarya</taxon>
        <taxon>Basidiomycota</taxon>
        <taxon>Agaricomycotina</taxon>
        <taxon>Tremellomycetes</taxon>
        <taxon>Tremellales</taxon>
        <taxon>Cryptococcaceae</taxon>
        <taxon>Kwoniella</taxon>
    </lineage>
</organism>
<reference evidence="3" key="1">
    <citation type="submission" date="2013-07" db="EMBL/GenBank/DDBJ databases">
        <title>The Genome Sequence of Cryptococcus bestiolae CBS10118.</title>
        <authorList>
            <consortium name="The Broad Institute Genome Sequencing Platform"/>
            <person name="Cuomo C."/>
            <person name="Litvintseva A."/>
            <person name="Chen Y."/>
            <person name="Heitman J."/>
            <person name="Sun S."/>
            <person name="Springer D."/>
            <person name="Dromer F."/>
            <person name="Young S.K."/>
            <person name="Zeng Q."/>
            <person name="Gargeya S."/>
            <person name="Fitzgerald M."/>
            <person name="Abouelleil A."/>
            <person name="Alvarado L."/>
            <person name="Berlin A.M."/>
            <person name="Chapman S.B."/>
            <person name="Dewar J."/>
            <person name="Goldberg J."/>
            <person name="Griggs A."/>
            <person name="Gujja S."/>
            <person name="Hansen M."/>
            <person name="Howarth C."/>
            <person name="Imamovic A."/>
            <person name="Larimer J."/>
            <person name="McCowan C."/>
            <person name="Murphy C."/>
            <person name="Pearson M."/>
            <person name="Priest M."/>
            <person name="Roberts A."/>
            <person name="Saif S."/>
            <person name="Shea T."/>
            <person name="Sykes S."/>
            <person name="Wortman J."/>
            <person name="Nusbaum C."/>
            <person name="Birren B."/>
        </authorList>
    </citation>
    <scope>NUCLEOTIDE SEQUENCE [LARGE SCALE GENOMIC DNA]</scope>
    <source>
        <strain evidence="3">CBS 10118</strain>
    </source>
</reference>
<dbReference type="InterPro" id="IPR002575">
    <property type="entry name" value="Aminoglycoside_PTrfase"/>
</dbReference>
<evidence type="ECO:0000313" key="3">
    <source>
        <dbReference type="EMBL" id="OCF29614.1"/>
    </source>
</evidence>
<reference evidence="3" key="3">
    <citation type="submission" date="2014-01" db="EMBL/GenBank/DDBJ databases">
        <title>Evolution of pathogenesis and genome organization in the Tremellales.</title>
        <authorList>
            <person name="Cuomo C."/>
            <person name="Litvintseva A."/>
            <person name="Heitman J."/>
            <person name="Chen Y."/>
            <person name="Sun S."/>
            <person name="Springer D."/>
            <person name="Dromer F."/>
            <person name="Young S."/>
            <person name="Zeng Q."/>
            <person name="Chapman S."/>
            <person name="Gujja S."/>
            <person name="Saif S."/>
            <person name="Birren B."/>
        </authorList>
    </citation>
    <scope>NUCLEOTIDE SEQUENCE</scope>
    <source>
        <strain evidence="3">CBS 10118</strain>
    </source>
</reference>
<dbReference type="Pfam" id="PF01636">
    <property type="entry name" value="APH"/>
    <property type="match status" value="1"/>
</dbReference>
<dbReference type="PANTHER" id="PTHR21310:SF15">
    <property type="entry name" value="AMINOGLYCOSIDE PHOSPHOTRANSFERASE DOMAIN-CONTAINING PROTEIN"/>
    <property type="match status" value="1"/>
</dbReference>
<dbReference type="OrthoDB" id="2561803at2759"/>
<evidence type="ECO:0000313" key="4">
    <source>
        <dbReference type="EMBL" id="WVW80450.1"/>
    </source>
</evidence>
<accession>A0A1B9GEZ7</accession>
<dbReference type="GeneID" id="30205522"/>
<dbReference type="EMBL" id="CP144541">
    <property type="protein sequence ID" value="WVW80450.1"/>
    <property type="molecule type" value="Genomic_DNA"/>
</dbReference>
<dbReference type="InterPro" id="IPR051678">
    <property type="entry name" value="AGP_Transferase"/>
</dbReference>
<dbReference type="InterPro" id="IPR011009">
    <property type="entry name" value="Kinase-like_dom_sf"/>
</dbReference>
<dbReference type="AlphaFoldDB" id="A0A1B9GEZ7"/>
<dbReference type="SUPFAM" id="SSF56112">
    <property type="entry name" value="Protein kinase-like (PK-like)"/>
    <property type="match status" value="1"/>
</dbReference>
<protein>
    <recommendedName>
        <fullName evidence="2">Aminoglycoside phosphotransferase domain-containing protein</fullName>
    </recommendedName>
</protein>
<dbReference type="KEGG" id="kbi:30205522"/>
<keyword evidence="5" id="KW-1185">Reference proteome</keyword>
<proteinExistence type="predicted"/>
<dbReference type="PANTHER" id="PTHR21310">
    <property type="entry name" value="AMINOGLYCOSIDE PHOSPHOTRANSFERASE-RELATED-RELATED"/>
    <property type="match status" value="1"/>
</dbReference>
<evidence type="ECO:0000259" key="2">
    <source>
        <dbReference type="Pfam" id="PF01636"/>
    </source>
</evidence>